<feature type="domain" description="YrdC-like" evidence="14">
    <location>
        <begin position="64"/>
        <end position="276"/>
    </location>
</feature>
<dbReference type="Proteomes" id="UP000245884">
    <property type="component" value="Unassembled WGS sequence"/>
</dbReference>
<dbReference type="SUPFAM" id="SSF55821">
    <property type="entry name" value="YrdC/RibB"/>
    <property type="match status" value="1"/>
</dbReference>
<dbReference type="GO" id="GO:0006450">
    <property type="term" value="P:regulation of translational fidelity"/>
    <property type="evidence" value="ECO:0007669"/>
    <property type="project" value="TreeGrafter"/>
</dbReference>
<dbReference type="GO" id="GO:0003725">
    <property type="term" value="F:double-stranded RNA binding"/>
    <property type="evidence" value="ECO:0007669"/>
    <property type="project" value="InterPro"/>
</dbReference>
<keyword evidence="6" id="KW-0808">Transferase</keyword>
<evidence type="ECO:0000313" key="15">
    <source>
        <dbReference type="EMBL" id="PWN29827.1"/>
    </source>
</evidence>
<evidence type="ECO:0000256" key="7">
    <source>
        <dbReference type="ARBA" id="ARBA00022694"/>
    </source>
</evidence>
<evidence type="ECO:0000256" key="8">
    <source>
        <dbReference type="ARBA" id="ARBA00022695"/>
    </source>
</evidence>
<proteinExistence type="inferred from homology"/>
<dbReference type="Gene3D" id="3.90.870.10">
    <property type="entry name" value="DHBP synthase"/>
    <property type="match status" value="1"/>
</dbReference>
<dbReference type="InterPro" id="IPR005145">
    <property type="entry name" value="Sua5_C"/>
</dbReference>
<evidence type="ECO:0000256" key="11">
    <source>
        <dbReference type="ARBA" id="ARBA00029774"/>
    </source>
</evidence>
<dbReference type="EMBL" id="KZ819663">
    <property type="protein sequence ID" value="PWN29827.1"/>
    <property type="molecule type" value="Genomic_DNA"/>
</dbReference>
<dbReference type="GO" id="GO:0000049">
    <property type="term" value="F:tRNA binding"/>
    <property type="evidence" value="ECO:0007669"/>
    <property type="project" value="TreeGrafter"/>
</dbReference>
<comment type="catalytic activity">
    <reaction evidence="12">
        <text>L-threonine + hydrogencarbonate + ATP = L-threonylcarbamoyladenylate + diphosphate + H2O</text>
        <dbReference type="Rhea" id="RHEA:36407"/>
        <dbReference type="ChEBI" id="CHEBI:15377"/>
        <dbReference type="ChEBI" id="CHEBI:17544"/>
        <dbReference type="ChEBI" id="CHEBI:30616"/>
        <dbReference type="ChEBI" id="CHEBI:33019"/>
        <dbReference type="ChEBI" id="CHEBI:57926"/>
        <dbReference type="ChEBI" id="CHEBI:73682"/>
        <dbReference type="EC" id="2.7.7.87"/>
    </reaction>
</comment>
<dbReference type="InterPro" id="IPR017945">
    <property type="entry name" value="DHBP_synth_RibB-like_a/b_dom"/>
</dbReference>
<dbReference type="PANTHER" id="PTHR17490">
    <property type="entry name" value="SUA5"/>
    <property type="match status" value="1"/>
</dbReference>
<dbReference type="RefSeq" id="XP_025364439.1">
    <property type="nucleotide sequence ID" value="XM_025504309.1"/>
</dbReference>
<dbReference type="InterPro" id="IPR006070">
    <property type="entry name" value="Sua5-like_dom"/>
</dbReference>
<dbReference type="AlphaFoldDB" id="A0A316UWZ0"/>
<evidence type="ECO:0000256" key="13">
    <source>
        <dbReference type="SAM" id="MobiDB-lite"/>
    </source>
</evidence>
<reference evidence="15 16" key="1">
    <citation type="journal article" date="2018" name="Mol. Biol. Evol.">
        <title>Broad Genomic Sampling Reveals a Smut Pathogenic Ancestry of the Fungal Clade Ustilaginomycotina.</title>
        <authorList>
            <person name="Kijpornyongpan T."/>
            <person name="Mondo S.J."/>
            <person name="Barry K."/>
            <person name="Sandor L."/>
            <person name="Lee J."/>
            <person name="Lipzen A."/>
            <person name="Pangilinan J."/>
            <person name="LaButti K."/>
            <person name="Hainaut M."/>
            <person name="Henrissat B."/>
            <person name="Grigoriev I.V."/>
            <person name="Spatafora J.W."/>
            <person name="Aime M.C."/>
        </authorList>
    </citation>
    <scope>NUCLEOTIDE SEQUENCE [LARGE SCALE GENOMIC DNA]</scope>
    <source>
        <strain evidence="15 16">MCA 5214</strain>
    </source>
</reference>
<evidence type="ECO:0000313" key="16">
    <source>
        <dbReference type="Proteomes" id="UP000245884"/>
    </source>
</evidence>
<evidence type="ECO:0000256" key="3">
    <source>
        <dbReference type="ARBA" id="ARBA00012584"/>
    </source>
</evidence>
<comment type="subcellular location">
    <subcellularLocation>
        <location evidence="1">Cytoplasm</location>
    </subcellularLocation>
</comment>
<evidence type="ECO:0000256" key="4">
    <source>
        <dbReference type="ARBA" id="ARBA00015492"/>
    </source>
</evidence>
<accession>A0A316UWZ0</accession>
<evidence type="ECO:0000256" key="6">
    <source>
        <dbReference type="ARBA" id="ARBA00022679"/>
    </source>
</evidence>
<evidence type="ECO:0000256" key="12">
    <source>
        <dbReference type="ARBA" id="ARBA00048366"/>
    </source>
</evidence>
<organism evidence="15 16">
    <name type="scientific">Jaminaea rosea</name>
    <dbReference type="NCBI Taxonomy" id="1569628"/>
    <lineage>
        <taxon>Eukaryota</taxon>
        <taxon>Fungi</taxon>
        <taxon>Dikarya</taxon>
        <taxon>Basidiomycota</taxon>
        <taxon>Ustilaginomycotina</taxon>
        <taxon>Exobasidiomycetes</taxon>
        <taxon>Microstromatales</taxon>
        <taxon>Microstromatales incertae sedis</taxon>
        <taxon>Jaminaea</taxon>
    </lineage>
</organism>
<dbReference type="GO" id="GO:0061710">
    <property type="term" value="F:L-threonylcarbamoyladenylate synthase"/>
    <property type="evidence" value="ECO:0007669"/>
    <property type="project" value="UniProtKB-EC"/>
</dbReference>
<dbReference type="Pfam" id="PF01300">
    <property type="entry name" value="Sua5_yciO_yrdC"/>
    <property type="match status" value="1"/>
</dbReference>
<keyword evidence="16" id="KW-1185">Reference proteome</keyword>
<evidence type="ECO:0000256" key="2">
    <source>
        <dbReference type="ARBA" id="ARBA00007663"/>
    </source>
</evidence>
<evidence type="ECO:0000256" key="9">
    <source>
        <dbReference type="ARBA" id="ARBA00022741"/>
    </source>
</evidence>
<sequence>MATKAREGEASSSSSSSSAPAYPDRTFDTIVLPTDSDLVTFSDPSSSNEPLRRARLAAAGPTTTSSLREASSALRQDLPVAFPTETVYGLSANALSSSACKAIFAAKGRPQDNPLIVHVCDLEMAEEIVAEGWVPPPCYEELMRRFWPGGITFLMPAARPGVTYSDQSSSSSWFQGKGTSPLPLLVTSNHPLVGIRMPSHPLARALIAHSRLPLAAPSANASGRPSPTTAQHVLHDLKGRIPYVLGGGASSQGVESTVVDGVTEPGELRVLRPGAVSPEEIEECLSGLSGEGAVRLRVYGRDMVRQEAFEAAPTTPGMKYRHYSPTAPVVVFVPSKEARYAKAAANGGSSSIAGWSQALSKEVQALVAAKPDLLDGKASVHVGLMLLTDSALAQAMFAPEEAEMAAATGPAFPLSLDDGSQAHILIQPFSLGRLSQPHLPARRLFSGLRSLDEGGVNLIVVEAVEEKGIGLAVMNRVGKAAGGTVAVSV</sequence>
<dbReference type="OrthoDB" id="412787at2759"/>
<keyword evidence="8" id="KW-0548">Nucleotidyltransferase</keyword>
<keyword evidence="10" id="KW-0067">ATP-binding</keyword>
<dbReference type="InterPro" id="IPR038385">
    <property type="entry name" value="Sua5/YwlC_C"/>
</dbReference>
<dbReference type="GO" id="GO:0005524">
    <property type="term" value="F:ATP binding"/>
    <property type="evidence" value="ECO:0007669"/>
    <property type="project" value="UniProtKB-KW"/>
</dbReference>
<evidence type="ECO:0000256" key="10">
    <source>
        <dbReference type="ARBA" id="ARBA00022840"/>
    </source>
</evidence>
<gene>
    <name evidence="15" type="ORF">BDZ90DRAFT_217235</name>
</gene>
<evidence type="ECO:0000256" key="5">
    <source>
        <dbReference type="ARBA" id="ARBA00022490"/>
    </source>
</evidence>
<protein>
    <recommendedName>
        <fullName evidence="4">Threonylcarbamoyl-AMP synthase</fullName>
        <ecNumber evidence="3">2.7.7.87</ecNumber>
    </recommendedName>
    <alternativeName>
        <fullName evidence="11">L-threonylcarbamoyladenylate synthase</fullName>
    </alternativeName>
</protein>
<keyword evidence="9" id="KW-0547">Nucleotide-binding</keyword>
<dbReference type="EC" id="2.7.7.87" evidence="3"/>
<comment type="similarity">
    <text evidence="2">Belongs to the SUA5 family.</text>
</comment>
<keyword evidence="5" id="KW-0963">Cytoplasm</keyword>
<evidence type="ECO:0000259" key="14">
    <source>
        <dbReference type="PROSITE" id="PS51163"/>
    </source>
</evidence>
<dbReference type="GeneID" id="37026132"/>
<dbReference type="GO" id="GO:0005737">
    <property type="term" value="C:cytoplasm"/>
    <property type="evidence" value="ECO:0007669"/>
    <property type="project" value="UniProtKB-SubCell"/>
</dbReference>
<dbReference type="PANTHER" id="PTHR17490:SF16">
    <property type="entry name" value="THREONYLCARBAMOYL-AMP SYNTHASE"/>
    <property type="match status" value="1"/>
</dbReference>
<feature type="region of interest" description="Disordered" evidence="13">
    <location>
        <begin position="1"/>
        <end position="26"/>
    </location>
</feature>
<name>A0A316UWZ0_9BASI</name>
<dbReference type="Pfam" id="PF03481">
    <property type="entry name" value="Sua5_C"/>
    <property type="match status" value="1"/>
</dbReference>
<evidence type="ECO:0000256" key="1">
    <source>
        <dbReference type="ARBA" id="ARBA00004496"/>
    </source>
</evidence>
<dbReference type="Gene3D" id="3.40.50.11030">
    <property type="entry name" value="Threonylcarbamoyl-AMP synthase, C-terminal domain"/>
    <property type="match status" value="1"/>
</dbReference>
<dbReference type="InterPro" id="IPR050156">
    <property type="entry name" value="TC-AMP_synthase_SUA5"/>
</dbReference>
<dbReference type="PROSITE" id="PS51163">
    <property type="entry name" value="YRDC"/>
    <property type="match status" value="1"/>
</dbReference>
<dbReference type="GO" id="GO:0008033">
    <property type="term" value="P:tRNA processing"/>
    <property type="evidence" value="ECO:0007669"/>
    <property type="project" value="UniProtKB-KW"/>
</dbReference>
<dbReference type="STRING" id="1569628.A0A316UWZ0"/>
<keyword evidence="7" id="KW-0819">tRNA processing</keyword>